<dbReference type="AlphaFoldDB" id="A0A2C9CBG4"/>
<evidence type="ECO:0000313" key="3">
    <source>
        <dbReference type="Proteomes" id="UP000221734"/>
    </source>
</evidence>
<proteinExistence type="predicted"/>
<feature type="compositionally biased region" description="Basic residues" evidence="1">
    <location>
        <begin position="252"/>
        <end position="266"/>
    </location>
</feature>
<protein>
    <submittedName>
        <fullName evidence="2">Uncharacterized protein</fullName>
    </submittedName>
</protein>
<accession>A0A2C9CBG4</accession>
<dbReference type="EMBL" id="LT934425">
    <property type="protein sequence ID" value="SOH03124.1"/>
    <property type="molecule type" value="Genomic_DNA"/>
</dbReference>
<organism evidence="2 3">
    <name type="scientific">Kuenenia stuttgartiensis</name>
    <dbReference type="NCBI Taxonomy" id="174633"/>
    <lineage>
        <taxon>Bacteria</taxon>
        <taxon>Pseudomonadati</taxon>
        <taxon>Planctomycetota</taxon>
        <taxon>Candidatus Brocadiia</taxon>
        <taxon>Candidatus Brocadiales</taxon>
        <taxon>Candidatus Brocadiaceae</taxon>
        <taxon>Candidatus Kuenenia</taxon>
    </lineage>
</organism>
<feature type="region of interest" description="Disordered" evidence="1">
    <location>
        <begin position="247"/>
        <end position="266"/>
    </location>
</feature>
<sequence length="266" mass="31446">MEINSNKGRVCYTEDICADGICCFMSIPRKQNHLGIWKHIFRKRSAAYGIKLLYTALHAKDIVYNPCKCLEFYLTWKDDASDDMQILLRCAAYGKKRRPYVCKAFPDRKDSFMHDVPAPCIYNEYIAPEEYVRLKHTHVFRLFYAIKDDQALLRKISPHCSVDDTRKRLDQCKDSVKISAIWNEKPSEYFLIEVPKVPSILCTSEVHPVIKTIRQAYNRWTGHIETWLEKHYGDKWHTYLEQALENEDNRPGRKKKEKIFKSKMTK</sequence>
<name>A0A2C9CBG4_KUEST</name>
<dbReference type="KEGG" id="kst:KSMBR1_0610"/>
<dbReference type="OrthoDB" id="260367at2"/>
<evidence type="ECO:0000313" key="2">
    <source>
        <dbReference type="EMBL" id="SOH03124.1"/>
    </source>
</evidence>
<keyword evidence="3" id="KW-1185">Reference proteome</keyword>
<evidence type="ECO:0000256" key="1">
    <source>
        <dbReference type="SAM" id="MobiDB-lite"/>
    </source>
</evidence>
<gene>
    <name evidence="2" type="ORF">KSMBR1_0610</name>
</gene>
<dbReference type="RefSeq" id="WP_099324005.1">
    <property type="nucleotide sequence ID" value="NZ_LT934425.1"/>
</dbReference>
<dbReference type="Proteomes" id="UP000221734">
    <property type="component" value="Chromosome Kuenenia_stuttgartiensis_MBR1"/>
</dbReference>
<reference evidence="3" key="1">
    <citation type="submission" date="2017-10" db="EMBL/GenBank/DDBJ databases">
        <authorList>
            <person name="Frank J."/>
        </authorList>
    </citation>
    <scope>NUCLEOTIDE SEQUENCE [LARGE SCALE GENOMIC DNA]</scope>
</reference>